<gene>
    <name evidence="1" type="ORF">SAMN05192563_104532</name>
</gene>
<proteinExistence type="predicted"/>
<evidence type="ECO:0000313" key="2">
    <source>
        <dbReference type="Proteomes" id="UP000198844"/>
    </source>
</evidence>
<accession>A0A1I7EQ05</accession>
<dbReference type="AlphaFoldDB" id="A0A1I7EQ05"/>
<evidence type="ECO:0000313" key="1">
    <source>
        <dbReference type="EMBL" id="SFU26009.1"/>
    </source>
</evidence>
<sequence length="83" mass="9094">MAMANVGRYVVVTKERYERDAWRSECSVGIDDPALANVLFREGDCSPPFDGPEEAARSALQRGVDFARSLGDPEVIGLLILHS</sequence>
<name>A0A1I7EQ05_9BURK</name>
<dbReference type="RefSeq" id="WP_093646282.1">
    <property type="nucleotide sequence ID" value="NZ_CAJNAX010000126.1"/>
</dbReference>
<dbReference type="Proteomes" id="UP000198844">
    <property type="component" value="Unassembled WGS sequence"/>
</dbReference>
<dbReference type="EMBL" id="FPBH01000045">
    <property type="protein sequence ID" value="SFU26009.1"/>
    <property type="molecule type" value="Genomic_DNA"/>
</dbReference>
<protein>
    <submittedName>
        <fullName evidence="1">Uncharacterized protein</fullName>
    </submittedName>
</protein>
<organism evidence="1 2">
    <name type="scientific">Paraburkholderia aspalathi</name>
    <dbReference type="NCBI Taxonomy" id="1324617"/>
    <lineage>
        <taxon>Bacteria</taxon>
        <taxon>Pseudomonadati</taxon>
        <taxon>Pseudomonadota</taxon>
        <taxon>Betaproteobacteria</taxon>
        <taxon>Burkholderiales</taxon>
        <taxon>Burkholderiaceae</taxon>
        <taxon>Paraburkholderia</taxon>
    </lineage>
</organism>
<reference evidence="1 2" key="1">
    <citation type="submission" date="2016-10" db="EMBL/GenBank/DDBJ databases">
        <authorList>
            <person name="de Groot N.N."/>
        </authorList>
    </citation>
    <scope>NUCLEOTIDE SEQUENCE [LARGE SCALE GENOMIC DNA]</scope>
    <source>
        <strain evidence="1 2">LMG 27731</strain>
    </source>
</reference>